<keyword evidence="9" id="KW-1185">Reference proteome</keyword>
<evidence type="ECO:0000313" key="8">
    <source>
        <dbReference type="EMBL" id="CAG8508999.1"/>
    </source>
</evidence>
<evidence type="ECO:0000256" key="3">
    <source>
        <dbReference type="ARBA" id="ARBA00022980"/>
    </source>
</evidence>
<evidence type="ECO:0000256" key="4">
    <source>
        <dbReference type="ARBA" id="ARBA00023128"/>
    </source>
</evidence>
<name>A0A9N8ZVU7_9GLOM</name>
<comment type="caution">
    <text evidence="8">The sequence shown here is derived from an EMBL/GenBank/DDBJ whole genome shotgun (WGS) entry which is preliminary data.</text>
</comment>
<dbReference type="GO" id="GO:0003735">
    <property type="term" value="F:structural constituent of ribosome"/>
    <property type="evidence" value="ECO:0007669"/>
    <property type="project" value="InterPro"/>
</dbReference>
<dbReference type="InterPro" id="IPR039927">
    <property type="entry name" value="Ribosomal_mL43"/>
</dbReference>
<gene>
    <name evidence="8" type="ORF">POCULU_LOCUS2970</name>
</gene>
<dbReference type="GO" id="GO:0005762">
    <property type="term" value="C:mitochondrial large ribosomal subunit"/>
    <property type="evidence" value="ECO:0007669"/>
    <property type="project" value="TreeGrafter"/>
</dbReference>
<evidence type="ECO:0000313" key="9">
    <source>
        <dbReference type="Proteomes" id="UP000789572"/>
    </source>
</evidence>
<proteinExistence type="inferred from homology"/>
<feature type="domain" description="Ribosomal protein/NADH dehydrogenase" evidence="7">
    <location>
        <begin position="34"/>
        <end position="107"/>
    </location>
</feature>
<dbReference type="GO" id="GO:0032543">
    <property type="term" value="P:mitochondrial translation"/>
    <property type="evidence" value="ECO:0007669"/>
    <property type="project" value="InterPro"/>
</dbReference>
<protein>
    <recommendedName>
        <fullName evidence="6">Large ribosomal subunit protein mL43</fullName>
    </recommendedName>
</protein>
<dbReference type="InterPro" id="IPR007741">
    <property type="entry name" value="Ribosomal_mL43/mS25/NADH_DH"/>
</dbReference>
<dbReference type="SUPFAM" id="SSF52833">
    <property type="entry name" value="Thioredoxin-like"/>
    <property type="match status" value="1"/>
</dbReference>
<sequence>MPSVPLRPAKIAVARNGVGAYIFQCRKMVFHYCERSGSSRGMIEYLKNGLVQFARKNPQIEIFVKPRPSKHPVIRGIYLNGNDKVICVRNLDTTQIAEKVRQIRDSSGKKADKRFKKPVLSTTESVRGIWSPFHTKQHVI</sequence>
<comment type="subcellular location">
    <subcellularLocation>
        <location evidence="1">Mitochondrion</location>
    </subcellularLocation>
</comment>
<keyword evidence="3" id="KW-0689">Ribosomal protein</keyword>
<dbReference type="EMBL" id="CAJVPJ010000304">
    <property type="protein sequence ID" value="CAG8508999.1"/>
    <property type="molecule type" value="Genomic_DNA"/>
</dbReference>
<accession>A0A9N8ZVU7</accession>
<evidence type="ECO:0000259" key="7">
    <source>
        <dbReference type="SMART" id="SM00916"/>
    </source>
</evidence>
<evidence type="ECO:0000256" key="6">
    <source>
        <dbReference type="ARBA" id="ARBA00035188"/>
    </source>
</evidence>
<evidence type="ECO:0000256" key="5">
    <source>
        <dbReference type="ARBA" id="ARBA00023274"/>
    </source>
</evidence>
<dbReference type="Proteomes" id="UP000789572">
    <property type="component" value="Unassembled WGS sequence"/>
</dbReference>
<dbReference type="Pfam" id="PF05047">
    <property type="entry name" value="L51_S25_CI-B8"/>
    <property type="match status" value="1"/>
</dbReference>
<evidence type="ECO:0000256" key="1">
    <source>
        <dbReference type="ARBA" id="ARBA00004173"/>
    </source>
</evidence>
<keyword evidence="4" id="KW-0496">Mitochondrion</keyword>
<dbReference type="InterPro" id="IPR036249">
    <property type="entry name" value="Thioredoxin-like_sf"/>
</dbReference>
<dbReference type="SMART" id="SM00916">
    <property type="entry name" value="L51_S25_CI-B8"/>
    <property type="match status" value="1"/>
</dbReference>
<dbReference type="Gene3D" id="3.40.30.10">
    <property type="entry name" value="Glutaredoxin"/>
    <property type="match status" value="1"/>
</dbReference>
<dbReference type="PANTHER" id="PTHR21396">
    <property type="entry name" value="39S RIBOSOMAL PROTEIN L43"/>
    <property type="match status" value="1"/>
</dbReference>
<dbReference type="AlphaFoldDB" id="A0A9N8ZVU7"/>
<dbReference type="OrthoDB" id="88at2759"/>
<keyword evidence="5" id="KW-0687">Ribonucleoprotein</keyword>
<comment type="similarity">
    <text evidence="2">Belongs to the mitochondrion-specific ribosomal protein mL43 family.</text>
</comment>
<dbReference type="PANTHER" id="PTHR21396:SF2">
    <property type="entry name" value="LARGE RIBOSOMAL SUBUNIT PROTEIN ML43"/>
    <property type="match status" value="1"/>
</dbReference>
<reference evidence="8" key="1">
    <citation type="submission" date="2021-06" db="EMBL/GenBank/DDBJ databases">
        <authorList>
            <person name="Kallberg Y."/>
            <person name="Tangrot J."/>
            <person name="Rosling A."/>
        </authorList>
    </citation>
    <scope>NUCLEOTIDE SEQUENCE</scope>
    <source>
        <strain evidence="8">IA702</strain>
    </source>
</reference>
<evidence type="ECO:0000256" key="2">
    <source>
        <dbReference type="ARBA" id="ARBA00006073"/>
    </source>
</evidence>
<organism evidence="8 9">
    <name type="scientific">Paraglomus occultum</name>
    <dbReference type="NCBI Taxonomy" id="144539"/>
    <lineage>
        <taxon>Eukaryota</taxon>
        <taxon>Fungi</taxon>
        <taxon>Fungi incertae sedis</taxon>
        <taxon>Mucoromycota</taxon>
        <taxon>Glomeromycotina</taxon>
        <taxon>Glomeromycetes</taxon>
        <taxon>Paraglomerales</taxon>
        <taxon>Paraglomeraceae</taxon>
        <taxon>Paraglomus</taxon>
    </lineage>
</organism>